<gene>
    <name evidence="3" type="ORF">RJ639_001367</name>
</gene>
<dbReference type="Proteomes" id="UP001188597">
    <property type="component" value="Unassembled WGS sequence"/>
</dbReference>
<dbReference type="SUPFAM" id="SSF50249">
    <property type="entry name" value="Nucleic acid-binding proteins"/>
    <property type="match status" value="1"/>
</dbReference>
<comment type="caution">
    <text evidence="3">The sequence shown here is derived from an EMBL/GenBank/DDBJ whole genome shotgun (WGS) entry which is preliminary data.</text>
</comment>
<evidence type="ECO:0000256" key="2">
    <source>
        <dbReference type="SAM" id="SignalP"/>
    </source>
</evidence>
<dbReference type="InterPro" id="IPR012340">
    <property type="entry name" value="NA-bd_OB-fold"/>
</dbReference>
<dbReference type="AlphaFoldDB" id="A0AA89BGB9"/>
<dbReference type="Gene3D" id="2.40.50.140">
    <property type="entry name" value="Nucleic acid-binding proteins"/>
    <property type="match status" value="1"/>
</dbReference>
<keyword evidence="4" id="KW-1185">Reference proteome</keyword>
<accession>A0AA89BGB9</accession>
<organism evidence="3 4">
    <name type="scientific">Escallonia herrerae</name>
    <dbReference type="NCBI Taxonomy" id="1293975"/>
    <lineage>
        <taxon>Eukaryota</taxon>
        <taxon>Viridiplantae</taxon>
        <taxon>Streptophyta</taxon>
        <taxon>Embryophyta</taxon>
        <taxon>Tracheophyta</taxon>
        <taxon>Spermatophyta</taxon>
        <taxon>Magnoliopsida</taxon>
        <taxon>eudicotyledons</taxon>
        <taxon>Gunneridae</taxon>
        <taxon>Pentapetalae</taxon>
        <taxon>asterids</taxon>
        <taxon>campanulids</taxon>
        <taxon>Escalloniales</taxon>
        <taxon>Escalloniaceae</taxon>
        <taxon>Escallonia</taxon>
    </lineage>
</organism>
<dbReference type="EMBL" id="JAVXUP010000037">
    <property type="protein sequence ID" value="KAK3041265.1"/>
    <property type="molecule type" value="Genomic_DNA"/>
</dbReference>
<name>A0AA89BGB9_9ASTE</name>
<evidence type="ECO:0000313" key="4">
    <source>
        <dbReference type="Proteomes" id="UP001188597"/>
    </source>
</evidence>
<protein>
    <submittedName>
        <fullName evidence="3">Uncharacterized protein</fullName>
    </submittedName>
</protein>
<feature type="chain" id="PRO_5041644457" evidence="2">
    <location>
        <begin position="20"/>
        <end position="195"/>
    </location>
</feature>
<keyword evidence="2" id="KW-0732">Signal</keyword>
<evidence type="ECO:0000256" key="1">
    <source>
        <dbReference type="SAM" id="MobiDB-lite"/>
    </source>
</evidence>
<feature type="region of interest" description="Disordered" evidence="1">
    <location>
        <begin position="141"/>
        <end position="195"/>
    </location>
</feature>
<proteinExistence type="predicted"/>
<feature type="compositionally biased region" description="Acidic residues" evidence="1">
    <location>
        <begin position="181"/>
        <end position="195"/>
    </location>
</feature>
<sequence length="195" mass="22077">MKKLRRLTLTCFLLDLVRLQAIKAPMRYARLPQLLKIMNCYIPLNVAGILSKVCDIENLGVKPTTRKELLKKDIILINNRGQELKVTLWLEKALELENLLKEQTTTTIVLIVCGGIVKTFNGYEDFKGNKVFDKSNMLEGKDPSTDTKLNTAATKKRLRKACTENDADGTNRAHVGNDTSQLEDSDDEEHENNDE</sequence>
<feature type="signal peptide" evidence="2">
    <location>
        <begin position="1"/>
        <end position="19"/>
    </location>
</feature>
<evidence type="ECO:0000313" key="3">
    <source>
        <dbReference type="EMBL" id="KAK3041265.1"/>
    </source>
</evidence>
<reference evidence="3" key="1">
    <citation type="submission" date="2022-12" db="EMBL/GenBank/DDBJ databases">
        <title>Draft genome assemblies for two species of Escallonia (Escalloniales).</title>
        <authorList>
            <person name="Chanderbali A."/>
            <person name="Dervinis C."/>
            <person name="Anghel I."/>
            <person name="Soltis D."/>
            <person name="Soltis P."/>
            <person name="Zapata F."/>
        </authorList>
    </citation>
    <scope>NUCLEOTIDE SEQUENCE</scope>
    <source>
        <strain evidence="3">UCBG64.0493</strain>
        <tissue evidence="3">Leaf</tissue>
    </source>
</reference>